<dbReference type="Pfam" id="PF00041">
    <property type="entry name" value="fn3"/>
    <property type="match status" value="1"/>
</dbReference>
<keyword evidence="4" id="KW-1185">Reference proteome</keyword>
<dbReference type="InterPro" id="IPR003961">
    <property type="entry name" value="FN3_dom"/>
</dbReference>
<dbReference type="PROSITE" id="PS50853">
    <property type="entry name" value="FN3"/>
    <property type="match status" value="1"/>
</dbReference>
<feature type="non-terminal residue" evidence="3">
    <location>
        <position position="1"/>
    </location>
</feature>
<dbReference type="SUPFAM" id="SSF49265">
    <property type="entry name" value="Fibronectin type III"/>
    <property type="match status" value="1"/>
</dbReference>
<gene>
    <name evidence="3" type="ORF">PGLA1383_LOCUS13534</name>
</gene>
<dbReference type="OrthoDB" id="8051052at2759"/>
<dbReference type="InterPro" id="IPR013783">
    <property type="entry name" value="Ig-like_fold"/>
</dbReference>
<dbReference type="PANTHER" id="PTHR13817">
    <property type="entry name" value="TITIN"/>
    <property type="match status" value="1"/>
</dbReference>
<dbReference type="AlphaFoldDB" id="A0A813E4M4"/>
<dbReference type="EMBL" id="CAJNNV010007499">
    <property type="protein sequence ID" value="CAE8595013.1"/>
    <property type="molecule type" value="Genomic_DNA"/>
</dbReference>
<dbReference type="PRINTS" id="PR00014">
    <property type="entry name" value="FNTYPEIII"/>
</dbReference>
<organism evidence="3 4">
    <name type="scientific">Polarella glacialis</name>
    <name type="common">Dinoflagellate</name>
    <dbReference type="NCBI Taxonomy" id="89957"/>
    <lineage>
        <taxon>Eukaryota</taxon>
        <taxon>Sar</taxon>
        <taxon>Alveolata</taxon>
        <taxon>Dinophyceae</taxon>
        <taxon>Suessiales</taxon>
        <taxon>Suessiaceae</taxon>
        <taxon>Polarella</taxon>
    </lineage>
</organism>
<dbReference type="Gene3D" id="2.60.40.10">
    <property type="entry name" value="Immunoglobulins"/>
    <property type="match status" value="1"/>
</dbReference>
<dbReference type="InterPro" id="IPR036116">
    <property type="entry name" value="FN3_sf"/>
</dbReference>
<dbReference type="Proteomes" id="UP000654075">
    <property type="component" value="Unassembled WGS sequence"/>
</dbReference>
<evidence type="ECO:0000256" key="1">
    <source>
        <dbReference type="ARBA" id="ARBA00022737"/>
    </source>
</evidence>
<comment type="caution">
    <text evidence="3">The sequence shown here is derived from an EMBL/GenBank/DDBJ whole genome shotgun (WGS) entry which is preliminary data.</text>
</comment>
<accession>A0A813E4M4</accession>
<name>A0A813E4M4_POLGL</name>
<dbReference type="CDD" id="cd00063">
    <property type="entry name" value="FN3"/>
    <property type="match status" value="1"/>
</dbReference>
<reference evidence="3" key="1">
    <citation type="submission" date="2021-02" db="EMBL/GenBank/DDBJ databases">
        <authorList>
            <person name="Dougan E. K."/>
            <person name="Rhodes N."/>
            <person name="Thang M."/>
            <person name="Chan C."/>
        </authorList>
    </citation>
    <scope>NUCLEOTIDE SEQUENCE</scope>
</reference>
<keyword evidence="1" id="KW-0677">Repeat</keyword>
<sequence length="118" mass="12381">LAEAQQTELALTWQKPLDDGGLAVNRYLLEVVREDRLERFVEAVSTMTSMSVDGLQGNTNYLLRLRAETAAGQSPAAELLASTAPVPPGVAGLPRLLSATSTAATLSWSAPSENGGAE</sequence>
<evidence type="ECO:0000313" key="3">
    <source>
        <dbReference type="EMBL" id="CAE8595013.1"/>
    </source>
</evidence>
<evidence type="ECO:0000313" key="4">
    <source>
        <dbReference type="Proteomes" id="UP000654075"/>
    </source>
</evidence>
<proteinExistence type="predicted"/>
<evidence type="ECO:0000259" key="2">
    <source>
        <dbReference type="PROSITE" id="PS50853"/>
    </source>
</evidence>
<dbReference type="PANTHER" id="PTHR13817:SF73">
    <property type="entry name" value="FIBRONECTIN TYPE-III DOMAIN-CONTAINING PROTEIN"/>
    <property type="match status" value="1"/>
</dbReference>
<feature type="non-terminal residue" evidence="3">
    <location>
        <position position="118"/>
    </location>
</feature>
<protein>
    <recommendedName>
        <fullName evidence="2">Fibronectin type-III domain-containing protein</fullName>
    </recommendedName>
</protein>
<feature type="domain" description="Fibronectin type-III" evidence="2">
    <location>
        <begin position="1"/>
        <end position="89"/>
    </location>
</feature>
<dbReference type="InterPro" id="IPR050964">
    <property type="entry name" value="Striated_Muscle_Regulatory"/>
</dbReference>